<gene>
    <name evidence="2" type="ORF">PY06063</name>
</gene>
<reference evidence="2 3" key="1">
    <citation type="journal article" date="2002" name="Nature">
        <title>Genome sequence and comparative analysis of the model rodent malaria parasite Plasmodium yoelii yoelii.</title>
        <authorList>
            <person name="Carlton J.M."/>
            <person name="Angiuoli S.V."/>
            <person name="Suh B.B."/>
            <person name="Kooij T.W."/>
            <person name="Pertea M."/>
            <person name="Silva J.C."/>
            <person name="Ermolaeva M.D."/>
            <person name="Allen J.E."/>
            <person name="Selengut J.D."/>
            <person name="Koo H.L."/>
            <person name="Peterson J.D."/>
            <person name="Pop M."/>
            <person name="Kosack D.S."/>
            <person name="Shumway M.F."/>
            <person name="Bidwell S.L."/>
            <person name="Shallom S.J."/>
            <person name="van Aken S.E."/>
            <person name="Riedmuller S.B."/>
            <person name="Feldblyum T.V."/>
            <person name="Cho J.K."/>
            <person name="Quackenbush J."/>
            <person name="Sedegah M."/>
            <person name="Shoaibi A."/>
            <person name="Cummings L.M."/>
            <person name="Florens L."/>
            <person name="Yates J.R."/>
            <person name="Raine J.D."/>
            <person name="Sinden R.E."/>
            <person name="Harris M.A."/>
            <person name="Cunningham D.A."/>
            <person name="Preiser P.R."/>
            <person name="Bergman L.W."/>
            <person name="Vaidya A.B."/>
            <person name="van Lin L.H."/>
            <person name="Janse C.J."/>
            <person name="Waters A.P."/>
            <person name="Smith H.O."/>
            <person name="White O.R."/>
            <person name="Salzberg S.L."/>
            <person name="Venter J.C."/>
            <person name="Fraser C.M."/>
            <person name="Hoffman S.L."/>
            <person name="Gardner M.J."/>
            <person name="Carucci D.J."/>
        </authorList>
    </citation>
    <scope>NUCLEOTIDE SEQUENCE [LARGE SCALE GENOMIC DNA]</scope>
    <source>
        <strain evidence="2 3">17XNL</strain>
    </source>
</reference>
<accession>Q7RBS6</accession>
<comment type="caution">
    <text evidence="2">The sequence shown here is derived from an EMBL/GenBank/DDBJ whole genome shotgun (WGS) entry which is preliminary data.</text>
</comment>
<proteinExistence type="predicted"/>
<keyword evidence="1" id="KW-0812">Transmembrane</keyword>
<protein>
    <submittedName>
        <fullName evidence="2">Uncharacterized protein</fullName>
    </submittedName>
</protein>
<evidence type="ECO:0000313" key="2">
    <source>
        <dbReference type="EMBL" id="EAA18213.1"/>
    </source>
</evidence>
<feature type="transmembrane region" description="Helical" evidence="1">
    <location>
        <begin position="7"/>
        <end position="27"/>
    </location>
</feature>
<dbReference type="AlphaFoldDB" id="Q7RBS6"/>
<organism evidence="2 3">
    <name type="scientific">Plasmodium yoelii yoelii</name>
    <dbReference type="NCBI Taxonomy" id="73239"/>
    <lineage>
        <taxon>Eukaryota</taxon>
        <taxon>Sar</taxon>
        <taxon>Alveolata</taxon>
        <taxon>Apicomplexa</taxon>
        <taxon>Aconoidasida</taxon>
        <taxon>Haemosporida</taxon>
        <taxon>Plasmodiidae</taxon>
        <taxon>Plasmodium</taxon>
        <taxon>Plasmodium (Vinckeia)</taxon>
    </lineage>
</organism>
<sequence>MLYMYSYNIFILFLYNFYIVFMLWVWIFFVDPIFGLKICFKFGFFMISIQSKYVREKVRMKMSIKRNKVIYFDKLYDLDFVLV</sequence>
<dbReference type="PaxDb" id="73239-Q7RBS6"/>
<keyword evidence="1" id="KW-1133">Transmembrane helix</keyword>
<evidence type="ECO:0000313" key="3">
    <source>
        <dbReference type="Proteomes" id="UP000008553"/>
    </source>
</evidence>
<keyword evidence="1" id="KW-0472">Membrane</keyword>
<keyword evidence="3" id="KW-1185">Reference proteome</keyword>
<dbReference type="Proteomes" id="UP000008553">
    <property type="component" value="Unassembled WGS sequence"/>
</dbReference>
<dbReference type="EMBL" id="AABL01002013">
    <property type="protein sequence ID" value="EAA18213.1"/>
    <property type="molecule type" value="Genomic_DNA"/>
</dbReference>
<feature type="transmembrane region" description="Helical" evidence="1">
    <location>
        <begin position="33"/>
        <end position="54"/>
    </location>
</feature>
<evidence type="ECO:0000256" key="1">
    <source>
        <dbReference type="SAM" id="Phobius"/>
    </source>
</evidence>
<dbReference type="InParanoid" id="Q7RBS6"/>
<name>Q7RBS6_PLAYO</name>